<dbReference type="AlphaFoldDB" id="A0ABC9G9Z8"/>
<organism evidence="2 3">
    <name type="scientific">Urochloa decumbens</name>
    <dbReference type="NCBI Taxonomy" id="240449"/>
    <lineage>
        <taxon>Eukaryota</taxon>
        <taxon>Viridiplantae</taxon>
        <taxon>Streptophyta</taxon>
        <taxon>Embryophyta</taxon>
        <taxon>Tracheophyta</taxon>
        <taxon>Spermatophyta</taxon>
        <taxon>Magnoliopsida</taxon>
        <taxon>Liliopsida</taxon>
        <taxon>Poales</taxon>
        <taxon>Poaceae</taxon>
        <taxon>PACMAD clade</taxon>
        <taxon>Panicoideae</taxon>
        <taxon>Panicodae</taxon>
        <taxon>Paniceae</taxon>
        <taxon>Melinidinae</taxon>
        <taxon>Urochloa</taxon>
    </lineage>
</organism>
<gene>
    <name evidence="2" type="ORF">URODEC1_LOCUS113196</name>
</gene>
<dbReference type="PANTHER" id="PTHR31111">
    <property type="entry name" value="BNAA05G37150D PROTEIN-RELATED"/>
    <property type="match status" value="1"/>
</dbReference>
<dbReference type="SUPFAM" id="SSF81383">
    <property type="entry name" value="F-box domain"/>
    <property type="match status" value="1"/>
</dbReference>
<name>A0ABC9G9Z8_9POAL</name>
<dbReference type="PROSITE" id="PS50181">
    <property type="entry name" value="FBOX"/>
    <property type="match status" value="1"/>
</dbReference>
<dbReference type="Proteomes" id="UP001497457">
    <property type="component" value="Chromosome 8b"/>
</dbReference>
<reference evidence="3" key="1">
    <citation type="submission" date="2024-06" db="EMBL/GenBank/DDBJ databases">
        <authorList>
            <person name="Ryan C."/>
        </authorList>
    </citation>
    <scope>NUCLEOTIDE SEQUENCE [LARGE SCALE GENOMIC DNA]</scope>
</reference>
<dbReference type="Gene3D" id="1.20.1280.50">
    <property type="match status" value="1"/>
</dbReference>
<proteinExistence type="predicted"/>
<dbReference type="InterPro" id="IPR036047">
    <property type="entry name" value="F-box-like_dom_sf"/>
</dbReference>
<evidence type="ECO:0000313" key="2">
    <source>
        <dbReference type="EMBL" id="CAL5089131.1"/>
    </source>
</evidence>
<evidence type="ECO:0000313" key="3">
    <source>
        <dbReference type="Proteomes" id="UP001497457"/>
    </source>
</evidence>
<evidence type="ECO:0000259" key="1">
    <source>
        <dbReference type="PROSITE" id="PS50181"/>
    </source>
</evidence>
<dbReference type="CDD" id="cd22157">
    <property type="entry name" value="F-box_AtFBW1-like"/>
    <property type="match status" value="1"/>
</dbReference>
<dbReference type="InterPro" id="IPR001810">
    <property type="entry name" value="F-box_dom"/>
</dbReference>
<protein>
    <recommendedName>
        <fullName evidence="1">F-box domain-containing protein</fullName>
    </recommendedName>
</protein>
<keyword evidence="3" id="KW-1185">Reference proteome</keyword>
<accession>A0ABC9G9Z8</accession>
<dbReference type="EMBL" id="OZ075118">
    <property type="protein sequence ID" value="CAL5089131.1"/>
    <property type="molecule type" value="Genomic_DNA"/>
</dbReference>
<dbReference type="PANTHER" id="PTHR31111:SF133">
    <property type="entry name" value="OS07G0196600 PROTEIN"/>
    <property type="match status" value="1"/>
</dbReference>
<feature type="domain" description="F-box" evidence="1">
    <location>
        <begin position="25"/>
        <end position="58"/>
    </location>
</feature>
<reference evidence="2 3" key="2">
    <citation type="submission" date="2024-10" db="EMBL/GenBank/DDBJ databases">
        <authorList>
            <person name="Ryan C."/>
        </authorList>
    </citation>
    <scope>NUCLEOTIDE SEQUENCE [LARGE SCALE GENOMIC DNA]</scope>
</reference>
<dbReference type="SMART" id="SM00256">
    <property type="entry name" value="FBOX"/>
    <property type="match status" value="1"/>
</dbReference>
<dbReference type="Pfam" id="PF12937">
    <property type="entry name" value="F-box-like"/>
    <property type="match status" value="1"/>
</dbReference>
<sequence>MEPVRRRRRRKKPADDLSLGNDGVLPTEVLYDVLLRLPANAICRLRVVCRSWRSLTSDPGFATAHASRHPLLAGVRDREVRVVDLLSGDTVRRMAPAARPRYGMNSQLDLVCISAFSTHERSSLLNPATGEVITTFLPDWPEKGTDVMSPFLLGHIPSTGQLKAFYSHLRRGEGGFDEPVQTCYVAKLIGGGGGGSGIRWRATRSPPAFVGSGLRDSVVIEGVAYILLTRSLDNEADILDDLEPDAMAVFEMTTEKWRPAALRGPLSSRLTGAADEKELVYYEHRGNVRLAAVDGCLVTVDHNRGPDCSMDLWFLVDMDVDKGIWTKRYSLRCETRCELYESSKSSDSYPLLVLDDGRIVMWEEVTHVLRVYDPRASKWDDITTVKNYSSVSIYRGNLLCPL</sequence>